<keyword evidence="1" id="KW-1133">Transmembrane helix</keyword>
<evidence type="ECO:0000259" key="2">
    <source>
        <dbReference type="Pfam" id="PF00892"/>
    </source>
</evidence>
<name>A0A5C4JVP1_9HYPH</name>
<keyword evidence="4" id="KW-1185">Reference proteome</keyword>
<dbReference type="Pfam" id="PF00892">
    <property type="entry name" value="EamA"/>
    <property type="match status" value="2"/>
</dbReference>
<accession>A0A5C4JVP1</accession>
<dbReference type="RefSeq" id="WP_138746567.1">
    <property type="nucleotide sequence ID" value="NZ_VCLB01000001.1"/>
</dbReference>
<evidence type="ECO:0000313" key="3">
    <source>
        <dbReference type="EMBL" id="TNB49523.1"/>
    </source>
</evidence>
<keyword evidence="1" id="KW-0472">Membrane</keyword>
<keyword evidence="1" id="KW-0812">Transmembrane</keyword>
<dbReference type="PANTHER" id="PTHR22911">
    <property type="entry name" value="ACYL-MALONYL CONDENSING ENZYME-RELATED"/>
    <property type="match status" value="1"/>
</dbReference>
<dbReference type="PANTHER" id="PTHR22911:SF103">
    <property type="entry name" value="BLR2811 PROTEIN"/>
    <property type="match status" value="1"/>
</dbReference>
<feature type="domain" description="EamA" evidence="2">
    <location>
        <begin position="4"/>
        <end position="138"/>
    </location>
</feature>
<evidence type="ECO:0000313" key="4">
    <source>
        <dbReference type="Proteomes" id="UP000307874"/>
    </source>
</evidence>
<organism evidence="3 4">
    <name type="scientific">Martelella lutilitoris</name>
    <dbReference type="NCBI Taxonomy" id="2583532"/>
    <lineage>
        <taxon>Bacteria</taxon>
        <taxon>Pseudomonadati</taxon>
        <taxon>Pseudomonadota</taxon>
        <taxon>Alphaproteobacteria</taxon>
        <taxon>Hyphomicrobiales</taxon>
        <taxon>Aurantimonadaceae</taxon>
        <taxon>Martelella</taxon>
    </lineage>
</organism>
<feature type="transmembrane region" description="Helical" evidence="1">
    <location>
        <begin position="98"/>
        <end position="116"/>
    </location>
</feature>
<evidence type="ECO:0000256" key="1">
    <source>
        <dbReference type="SAM" id="Phobius"/>
    </source>
</evidence>
<dbReference type="EMBL" id="VCLB01000001">
    <property type="protein sequence ID" value="TNB49523.1"/>
    <property type="molecule type" value="Genomic_DNA"/>
</dbReference>
<feature type="transmembrane region" description="Helical" evidence="1">
    <location>
        <begin position="260"/>
        <end position="278"/>
    </location>
</feature>
<feature type="transmembrane region" description="Helical" evidence="1">
    <location>
        <begin position="177"/>
        <end position="198"/>
    </location>
</feature>
<dbReference type="AlphaFoldDB" id="A0A5C4JVP1"/>
<gene>
    <name evidence="3" type="ORF">FF124_00750</name>
</gene>
<dbReference type="SUPFAM" id="SSF103481">
    <property type="entry name" value="Multidrug resistance efflux transporter EmrE"/>
    <property type="match status" value="2"/>
</dbReference>
<feature type="domain" description="EamA" evidence="2">
    <location>
        <begin position="149"/>
        <end position="272"/>
    </location>
</feature>
<dbReference type="GO" id="GO:0016020">
    <property type="term" value="C:membrane"/>
    <property type="evidence" value="ECO:0007669"/>
    <property type="project" value="InterPro"/>
</dbReference>
<feature type="transmembrane region" description="Helical" evidence="1">
    <location>
        <begin position="123"/>
        <end position="141"/>
    </location>
</feature>
<feature type="transmembrane region" description="Helical" evidence="1">
    <location>
        <begin position="235"/>
        <end position="254"/>
    </location>
</feature>
<dbReference type="Proteomes" id="UP000307874">
    <property type="component" value="Unassembled WGS sequence"/>
</dbReference>
<sequence>MKLSGVALAFGAVSIFAVQDAITRHLGPLYSPFFIAMVRFWAFGLFVIILASRAPGGFKAATVTHHPVLQIWRSFLLVAQILISILSFALVGLAQSQAIFMAAPLVVALLSVPLLGERVGWRRWLAIVVGLFGVLVIIDPLGEQFSLAMLVPVGCCFTFALYSLYTRLAGRYDAPEVSLFYTGVVGMVLTSLIGPFFWEDVPLADWGWLVALCFTGISGHYLLIRALAVTEAVTVQTITYMQLVYGSLFGVLVFKEQLNVHMIAGGLTVVGAGAFTIWREHALKKREGASSTEASLAGR</sequence>
<feature type="transmembrane region" description="Helical" evidence="1">
    <location>
        <begin position="204"/>
        <end position="223"/>
    </location>
</feature>
<dbReference type="InterPro" id="IPR000620">
    <property type="entry name" value="EamA_dom"/>
</dbReference>
<reference evidence="3 4" key="1">
    <citation type="submission" date="2019-06" db="EMBL/GenBank/DDBJ databases">
        <title>Martelella lutilitoris sp. nov., isolated from a tidal mudflat.</title>
        <authorList>
            <person name="Kim Y.-J."/>
        </authorList>
    </citation>
    <scope>NUCLEOTIDE SEQUENCE [LARGE SCALE GENOMIC DNA]</scope>
    <source>
        <strain evidence="3 4">GH2-6</strain>
    </source>
</reference>
<proteinExistence type="predicted"/>
<feature type="transmembrane region" description="Helical" evidence="1">
    <location>
        <begin position="33"/>
        <end position="51"/>
    </location>
</feature>
<comment type="caution">
    <text evidence="3">The sequence shown here is derived from an EMBL/GenBank/DDBJ whole genome shotgun (WGS) entry which is preliminary data.</text>
</comment>
<feature type="transmembrane region" description="Helical" evidence="1">
    <location>
        <begin position="71"/>
        <end position="92"/>
    </location>
</feature>
<protein>
    <submittedName>
        <fullName evidence="3">DMT family transporter</fullName>
    </submittedName>
</protein>
<dbReference type="InterPro" id="IPR037185">
    <property type="entry name" value="EmrE-like"/>
</dbReference>
<feature type="transmembrane region" description="Helical" evidence="1">
    <location>
        <begin position="147"/>
        <end position="165"/>
    </location>
</feature>
<dbReference type="OrthoDB" id="9815809at2"/>